<protein>
    <submittedName>
        <fullName evidence="1">Uncharacterized protein</fullName>
    </submittedName>
</protein>
<dbReference type="AlphaFoldDB" id="A0A429GMA5"/>
<gene>
    <name evidence="1" type="ORF">D6D85_07100</name>
</gene>
<organism evidence="1 2">
    <name type="scientific">Candidatus Methanodesulfokora washburnensis</name>
    <dbReference type="NCBI Taxonomy" id="2478471"/>
    <lineage>
        <taxon>Archaea</taxon>
        <taxon>Thermoproteota</taxon>
        <taxon>Candidatus Korarchaeia</taxon>
        <taxon>Candidatus Korarchaeia incertae sedis</taxon>
        <taxon>Candidatus Methanodesulfokora</taxon>
    </lineage>
</organism>
<dbReference type="Proteomes" id="UP000277582">
    <property type="component" value="Unassembled WGS sequence"/>
</dbReference>
<evidence type="ECO:0000313" key="2">
    <source>
        <dbReference type="Proteomes" id="UP000277582"/>
    </source>
</evidence>
<comment type="caution">
    <text evidence="1">The sequence shown here is derived from an EMBL/GenBank/DDBJ whole genome shotgun (WGS) entry which is preliminary data.</text>
</comment>
<name>A0A429GMA5_9CREN</name>
<reference evidence="1 2" key="1">
    <citation type="submission" date="2018-10" db="EMBL/GenBank/DDBJ databases">
        <title>Co-occurring genomic capacity for anaerobic methane metabolism and dissimilatory sulfite reduction discovered in the Korarchaeota.</title>
        <authorList>
            <person name="Mckay L.J."/>
            <person name="Dlakic M."/>
            <person name="Fields M.W."/>
            <person name="Delmont T.O."/>
            <person name="Eren A.M."/>
            <person name="Jay Z.J."/>
            <person name="Klingelsmith K.B."/>
            <person name="Rusch D.B."/>
            <person name="Inskeep W.P."/>
        </authorList>
    </citation>
    <scope>NUCLEOTIDE SEQUENCE [LARGE SCALE GENOMIC DNA]</scope>
    <source>
        <strain evidence="1 2">MDKW</strain>
    </source>
</reference>
<sequence>MSGSDVQASLCLRMRGDFKPRGEGRIAGTLSDPWKIWTFLTTHGMWCQGIKSKKMDLSIDLLTGGTTLLISHEKDDYRLIKAIESVPLFHLAVDALVTTKEEGEYTSWGIHSKIKNGEIKAVNCRKILEVTPLTFHAATSGIHRVGLYYRIMAFQQSLSRRIAQALSLHDDIPPPYEVFSVEEGQEICGSLAALLSGIMKWGRVDVRVIREELTTSVIKSPNEEVLKGVKKLLRNLGEDVLPDIIWNRGKGPLLSFNIFSNIKDIQLEKSLEYINEISLGRLACYDGLAEKFVKEEFDLAIDFSEQMGPCDVYLLLLILKERGILEKCRKMWLIGTPLTYPAAMYSLLYLRQIQKLPLSRLVLSSEDPAFSEIVAERISSEGEKIIYIAAGPASHVLSFYKTLLEKKGKENVRAIPLSPHK</sequence>
<dbReference type="RefSeq" id="WP_125671326.1">
    <property type="nucleotide sequence ID" value="NZ_RCOS01000081.1"/>
</dbReference>
<proteinExistence type="predicted"/>
<accession>A0A429GMA5</accession>
<keyword evidence="2" id="KW-1185">Reference proteome</keyword>
<evidence type="ECO:0000313" key="1">
    <source>
        <dbReference type="EMBL" id="RSN74978.1"/>
    </source>
</evidence>
<dbReference type="EMBL" id="RCOS01000081">
    <property type="protein sequence ID" value="RSN74978.1"/>
    <property type="molecule type" value="Genomic_DNA"/>
</dbReference>